<dbReference type="AlphaFoldDB" id="A0A221UXI6"/>
<organism evidence="4 5">
    <name type="scientific">Arenibacter algicola</name>
    <dbReference type="NCBI Taxonomy" id="616991"/>
    <lineage>
        <taxon>Bacteria</taxon>
        <taxon>Pseudomonadati</taxon>
        <taxon>Bacteroidota</taxon>
        <taxon>Flavobacteriia</taxon>
        <taxon>Flavobacteriales</taxon>
        <taxon>Flavobacteriaceae</taxon>
        <taxon>Arenibacter</taxon>
    </lineage>
</organism>
<keyword evidence="1" id="KW-0812">Transmembrane</keyword>
<dbReference type="KEGG" id="aalg:AREALGSMS7_02378"/>
<evidence type="ECO:0000256" key="1">
    <source>
        <dbReference type="SAM" id="Phobius"/>
    </source>
</evidence>
<dbReference type="GO" id="GO:0016989">
    <property type="term" value="F:sigma factor antagonist activity"/>
    <property type="evidence" value="ECO:0007669"/>
    <property type="project" value="TreeGrafter"/>
</dbReference>
<dbReference type="PANTHER" id="PTHR30273">
    <property type="entry name" value="PERIPLASMIC SIGNAL SENSOR AND SIGMA FACTOR ACTIVATOR FECR-RELATED"/>
    <property type="match status" value="1"/>
</dbReference>
<feature type="transmembrane region" description="Helical" evidence="1">
    <location>
        <begin position="82"/>
        <end position="101"/>
    </location>
</feature>
<dbReference type="Proteomes" id="UP000204551">
    <property type="component" value="Chromosome"/>
</dbReference>
<protein>
    <submittedName>
        <fullName evidence="4">Fec operon regulator FecR</fullName>
    </submittedName>
</protein>
<gene>
    <name evidence="4" type="ORF">AREALGSMS7_02378</name>
</gene>
<evidence type="ECO:0000313" key="4">
    <source>
        <dbReference type="EMBL" id="ASO05826.1"/>
    </source>
</evidence>
<dbReference type="PANTHER" id="PTHR30273:SF2">
    <property type="entry name" value="PROTEIN FECR"/>
    <property type="match status" value="1"/>
</dbReference>
<dbReference type="PIRSF" id="PIRSF018266">
    <property type="entry name" value="FecR"/>
    <property type="match status" value="1"/>
</dbReference>
<dbReference type="InterPro" id="IPR006860">
    <property type="entry name" value="FecR"/>
</dbReference>
<keyword evidence="1" id="KW-0472">Membrane</keyword>
<dbReference type="Pfam" id="PF16344">
    <property type="entry name" value="FecR_C"/>
    <property type="match status" value="1"/>
</dbReference>
<feature type="domain" description="Protein FecR C-terminal" evidence="3">
    <location>
        <begin position="313"/>
        <end position="380"/>
    </location>
</feature>
<evidence type="ECO:0000313" key="5">
    <source>
        <dbReference type="Proteomes" id="UP000204551"/>
    </source>
</evidence>
<dbReference type="Pfam" id="PF04773">
    <property type="entry name" value="FecR"/>
    <property type="match status" value="1"/>
</dbReference>
<evidence type="ECO:0000259" key="2">
    <source>
        <dbReference type="Pfam" id="PF04773"/>
    </source>
</evidence>
<dbReference type="InterPro" id="IPR012373">
    <property type="entry name" value="Ferrdict_sens_TM"/>
</dbReference>
<accession>A0A221UXI6</accession>
<sequence>MKKRNIKIIVHKFLCNTATTEEIEFLTKWVQKNKLSFQEDVQLNHLVTGLFEEEKAERLKRDLLENFEQFEIRERRSQMFNLLKYAAVFIGIIVVGTLFYLRGSTEKDLPQKQITITLGDGSTKEILNVESSELISSSGTYAAEQEGSKIIYKKKSGKTLKNSGPLVYNTLEVPYGKKFEIVLSDGTEVYLNSGSSLTYPVAFYDEGPRNVVLRGEAYFYVKSDSLRPFSVDAGLLDTRVLGTEFNISNYPDDQYTKVVLVEGSVSINKGEDPASQAIFLKPYQMASYYVSSANLAVSDVDVSSHIAWKDGILLFKNEDFYRITKKLERHYDIEINIKDVEVGLERYTGRFKTETIDEVLRAFQRIKEFEYSYDEDKIEINPKK</sequence>
<name>A0A221UXI6_9FLAO</name>
<dbReference type="Gene3D" id="2.60.120.1440">
    <property type="match status" value="1"/>
</dbReference>
<dbReference type="EMBL" id="CP022515">
    <property type="protein sequence ID" value="ASO05826.1"/>
    <property type="molecule type" value="Genomic_DNA"/>
</dbReference>
<dbReference type="InterPro" id="IPR032508">
    <property type="entry name" value="FecR_C"/>
</dbReference>
<dbReference type="RefSeq" id="WP_093978473.1">
    <property type="nucleotide sequence ID" value="NZ_CP022515.1"/>
</dbReference>
<reference evidence="4 5" key="1">
    <citation type="submission" date="2017-07" db="EMBL/GenBank/DDBJ databases">
        <title>Genome Sequence of Arenibacter algicola Strain SMS7 Isolated from a culture of the Diatom Skeletonema marinoi.</title>
        <authorList>
            <person name="Topel M."/>
            <person name="Pinder M.I.M."/>
            <person name="Johansson O.N."/>
            <person name="Kourtchenko O."/>
            <person name="Godhe A."/>
            <person name="Clarke A.K."/>
        </authorList>
    </citation>
    <scope>NUCLEOTIDE SEQUENCE [LARGE SCALE GENOMIC DNA]</scope>
    <source>
        <strain evidence="4 5">SMS7</strain>
    </source>
</reference>
<feature type="domain" description="FecR protein" evidence="2">
    <location>
        <begin position="171"/>
        <end position="265"/>
    </location>
</feature>
<proteinExistence type="predicted"/>
<keyword evidence="1" id="KW-1133">Transmembrane helix</keyword>
<dbReference type="Gene3D" id="3.55.50.30">
    <property type="match status" value="1"/>
</dbReference>
<evidence type="ECO:0000259" key="3">
    <source>
        <dbReference type="Pfam" id="PF16344"/>
    </source>
</evidence>